<sequence>MTAPRAAELQRRIVQSAQVLVVACLVAAAGNAGITIFLAHVWQLDGIIAVLLSLVAAYAGVVVPARGRETSRAPSASPFV</sequence>
<protein>
    <submittedName>
        <fullName evidence="2">Uncharacterized protein</fullName>
    </submittedName>
</protein>
<reference evidence="2" key="1">
    <citation type="submission" date="2022-11" db="EMBL/GenBank/DDBJ databases">
        <title>Minimal conservation of predation-associated metabolite biosynthetic gene clusters underscores biosynthetic potential of Myxococcota including descriptions for ten novel species: Archangium lansinium sp. nov., Myxococcus landrumus sp. nov., Nannocystis bai.</title>
        <authorList>
            <person name="Ahearne A."/>
            <person name="Stevens C."/>
            <person name="Phillips K."/>
        </authorList>
    </citation>
    <scope>NUCLEOTIDE SEQUENCE</scope>
    <source>
        <strain evidence="2">Na p29</strain>
    </source>
</reference>
<organism evidence="2 3">
    <name type="scientific">Nannocystis pusilla</name>
    <dbReference type="NCBI Taxonomy" id="889268"/>
    <lineage>
        <taxon>Bacteria</taxon>
        <taxon>Pseudomonadati</taxon>
        <taxon>Myxococcota</taxon>
        <taxon>Polyangia</taxon>
        <taxon>Nannocystales</taxon>
        <taxon>Nannocystaceae</taxon>
        <taxon>Nannocystis</taxon>
    </lineage>
</organism>
<dbReference type="RefSeq" id="WP_267778040.1">
    <property type="nucleotide sequence ID" value="NZ_JAPNKE010000002.1"/>
</dbReference>
<gene>
    <name evidence="2" type="ORF">OV079_51805</name>
</gene>
<dbReference type="PROSITE" id="PS51257">
    <property type="entry name" value="PROKAR_LIPOPROTEIN"/>
    <property type="match status" value="1"/>
</dbReference>
<evidence type="ECO:0000313" key="3">
    <source>
        <dbReference type="Proteomes" id="UP001150924"/>
    </source>
</evidence>
<keyword evidence="3" id="KW-1185">Reference proteome</keyword>
<comment type="caution">
    <text evidence="2">The sequence shown here is derived from an EMBL/GenBank/DDBJ whole genome shotgun (WGS) entry which is preliminary data.</text>
</comment>
<dbReference type="Proteomes" id="UP001150924">
    <property type="component" value="Unassembled WGS sequence"/>
</dbReference>
<name>A0A9X3F0L4_9BACT</name>
<accession>A0A9X3F0L4</accession>
<feature type="transmembrane region" description="Helical" evidence="1">
    <location>
        <begin position="47"/>
        <end position="65"/>
    </location>
</feature>
<keyword evidence="1" id="KW-1133">Transmembrane helix</keyword>
<keyword evidence="1" id="KW-0812">Transmembrane</keyword>
<dbReference type="AlphaFoldDB" id="A0A9X3F0L4"/>
<evidence type="ECO:0000313" key="2">
    <source>
        <dbReference type="EMBL" id="MCY1013877.1"/>
    </source>
</evidence>
<evidence type="ECO:0000256" key="1">
    <source>
        <dbReference type="SAM" id="Phobius"/>
    </source>
</evidence>
<dbReference type="EMBL" id="JAPNKE010000002">
    <property type="protein sequence ID" value="MCY1013877.1"/>
    <property type="molecule type" value="Genomic_DNA"/>
</dbReference>
<keyword evidence="1" id="KW-0472">Membrane</keyword>
<feature type="transmembrane region" description="Helical" evidence="1">
    <location>
        <begin position="20"/>
        <end position="41"/>
    </location>
</feature>
<proteinExistence type="predicted"/>